<dbReference type="Pfam" id="PF01557">
    <property type="entry name" value="FAA_hydrolase"/>
    <property type="match status" value="1"/>
</dbReference>
<protein>
    <submittedName>
        <fullName evidence="4">Putative fumaryl acetoacetate FAA hydrolase</fullName>
    </submittedName>
</protein>
<evidence type="ECO:0000313" key="4">
    <source>
        <dbReference type="EMBL" id="BAT29253.1"/>
    </source>
</evidence>
<dbReference type="Gene3D" id="3.90.850.10">
    <property type="entry name" value="Fumarylacetoacetase-like, C-terminal domain"/>
    <property type="match status" value="1"/>
</dbReference>
<feature type="domain" description="Fumarylacetoacetase-like C-terminal" evidence="2">
    <location>
        <begin position="93"/>
        <end position="315"/>
    </location>
</feature>
<sequence>MKLATIKDGSRDGRLVVVSRDLTQMTDAAFLARTLQAALDDWARVAPHLATLAQSLETGAVPAERFHEHDAASPLPRAYQWIEAATDAAGPDDGPELRQGASDAILGPREPILAADEAWGIDLGGGIAVITGDVPMGAEPAQAREAIRLVMLVNAVALRGSADSPAGTDGRLGAASPTFSPVAVTPDELGEAWDGGRLGGTLCVDLNGKPLGRVDAGIGTRFDFPALVARAARTRRLTAGTIVGSGTVADQPEGGQGASIEAGGSGHSSLAGLRRAEAAGGADPRTPLLGFGDTVRIEMLDERRHSIFGAIEQSVESV</sequence>
<organism evidence="4">
    <name type="scientific">Aurantimonas manganoxydans</name>
    <dbReference type="NCBI Taxonomy" id="651183"/>
    <lineage>
        <taxon>Bacteria</taxon>
        <taxon>Pseudomonadati</taxon>
        <taxon>Pseudomonadota</taxon>
        <taxon>Alphaproteobacteria</taxon>
        <taxon>Hyphomicrobiales</taxon>
        <taxon>Aurantimonadaceae</taxon>
        <taxon>Aurantimonas</taxon>
    </lineage>
</organism>
<dbReference type="InterPro" id="IPR036663">
    <property type="entry name" value="Fumarylacetoacetase_C_sf"/>
</dbReference>
<evidence type="ECO:0000259" key="2">
    <source>
        <dbReference type="Pfam" id="PF01557"/>
    </source>
</evidence>
<dbReference type="GO" id="GO:0016787">
    <property type="term" value="F:hydrolase activity"/>
    <property type="evidence" value="ECO:0007669"/>
    <property type="project" value="UniProtKB-KW"/>
</dbReference>
<dbReference type="Pfam" id="PF18288">
    <property type="entry name" value="FAA_hydro_N_2"/>
    <property type="match status" value="1"/>
</dbReference>
<reference evidence="4" key="1">
    <citation type="journal article" date="2015" name="Proc. Natl. Acad. Sci. U.S.A.">
        <title>Bacterial clade with the ribosomal RNA operon on a small plasmid rather than the chromosome.</title>
        <authorList>
            <person name="Anda M."/>
            <person name="Ohtsubo Y."/>
            <person name="Okubo T."/>
            <person name="Sugawara M."/>
            <person name="Nagata Y."/>
            <person name="Tsuda M."/>
            <person name="Minamisawa K."/>
            <person name="Mitsui H."/>
        </authorList>
    </citation>
    <scope>NUCLEOTIDE SEQUENCE</scope>
    <source>
        <strain evidence="4">DSM 21871</strain>
    </source>
</reference>
<dbReference type="InterPro" id="IPR011234">
    <property type="entry name" value="Fumarylacetoacetase-like_C"/>
</dbReference>
<name>A0A0P0Z5C9_9HYPH</name>
<evidence type="ECO:0000259" key="3">
    <source>
        <dbReference type="Pfam" id="PF18288"/>
    </source>
</evidence>
<evidence type="ECO:0000256" key="1">
    <source>
        <dbReference type="SAM" id="MobiDB-lite"/>
    </source>
</evidence>
<keyword evidence="4" id="KW-0378">Hydrolase</keyword>
<dbReference type="InterPro" id="IPR041072">
    <property type="entry name" value="FAA_hydro_N"/>
</dbReference>
<dbReference type="PANTHER" id="PTHR43211:SF1">
    <property type="entry name" value="BLL6422 PROTEIN"/>
    <property type="match status" value="1"/>
</dbReference>
<feature type="region of interest" description="Disordered" evidence="1">
    <location>
        <begin position="245"/>
        <end position="269"/>
    </location>
</feature>
<dbReference type="EMBL" id="LC066380">
    <property type="protein sequence ID" value="BAT29253.1"/>
    <property type="molecule type" value="Genomic_DNA"/>
</dbReference>
<dbReference type="AlphaFoldDB" id="A0A0P0Z5C9"/>
<dbReference type="SUPFAM" id="SSF56529">
    <property type="entry name" value="FAH"/>
    <property type="match status" value="1"/>
</dbReference>
<accession>A0A0P0Z5C9</accession>
<dbReference type="PANTHER" id="PTHR43211">
    <property type="entry name" value="FUMARYLACETOACETATE HYDROLASE"/>
    <property type="match status" value="1"/>
</dbReference>
<proteinExistence type="predicted"/>
<feature type="domain" description="Fumarylacetoacetase N-terminal" evidence="3">
    <location>
        <begin position="1"/>
        <end position="77"/>
    </location>
</feature>